<dbReference type="SUPFAM" id="SSF56112">
    <property type="entry name" value="Protein kinase-like (PK-like)"/>
    <property type="match status" value="1"/>
</dbReference>
<keyword evidence="6" id="KW-0675">Receptor</keyword>
<dbReference type="PRINTS" id="PR00109">
    <property type="entry name" value="TYRKINASE"/>
</dbReference>
<dbReference type="InterPro" id="IPR000719">
    <property type="entry name" value="Prot_kinase_dom"/>
</dbReference>
<evidence type="ECO:0000256" key="2">
    <source>
        <dbReference type="ARBA" id="ARBA00011902"/>
    </source>
</evidence>
<feature type="domain" description="Protein kinase" evidence="12">
    <location>
        <begin position="293"/>
        <end position="555"/>
    </location>
</feature>
<dbReference type="GeneID" id="106818544"/>
<dbReference type="InterPro" id="IPR001245">
    <property type="entry name" value="Ser-Thr/Tyr_kinase_cat_dom"/>
</dbReference>
<dbReference type="InterPro" id="IPR050122">
    <property type="entry name" value="RTK"/>
</dbReference>
<dbReference type="InterPro" id="IPR011009">
    <property type="entry name" value="Kinase-like_dom_sf"/>
</dbReference>
<evidence type="ECO:0000256" key="1">
    <source>
        <dbReference type="ARBA" id="ARBA00004167"/>
    </source>
</evidence>
<dbReference type="PANTHER" id="PTHR24416">
    <property type="entry name" value="TYROSINE-PROTEIN KINASE RECEPTOR"/>
    <property type="match status" value="1"/>
</dbReference>
<dbReference type="Proteomes" id="UP000695022">
    <property type="component" value="Unplaced"/>
</dbReference>
<evidence type="ECO:0000256" key="11">
    <source>
        <dbReference type="SAM" id="Phobius"/>
    </source>
</evidence>
<dbReference type="PROSITE" id="PS00109">
    <property type="entry name" value="PROTEIN_KINASE_TYR"/>
    <property type="match status" value="1"/>
</dbReference>
<dbReference type="InterPro" id="IPR017441">
    <property type="entry name" value="Protein_kinase_ATP_BS"/>
</dbReference>
<dbReference type="CDD" id="cd00102">
    <property type="entry name" value="IPT"/>
    <property type="match status" value="1"/>
</dbReference>
<proteinExistence type="predicted"/>
<evidence type="ECO:0000256" key="4">
    <source>
        <dbReference type="ARBA" id="ARBA00022989"/>
    </source>
</evidence>
<gene>
    <name evidence="14" type="primary">LOC106818544</name>
</gene>
<comment type="subcellular location">
    <subcellularLocation>
        <location evidence="1">Membrane</location>
        <topology evidence="1">Single-pass membrane protein</topology>
    </subcellularLocation>
</comment>
<evidence type="ECO:0000256" key="8">
    <source>
        <dbReference type="ARBA" id="ARBA00051243"/>
    </source>
</evidence>
<feature type="region of interest" description="Disordered" evidence="10">
    <location>
        <begin position="596"/>
        <end position="624"/>
    </location>
</feature>
<evidence type="ECO:0000256" key="6">
    <source>
        <dbReference type="ARBA" id="ARBA00023170"/>
    </source>
</evidence>
<dbReference type="InterPro" id="IPR002909">
    <property type="entry name" value="IPT_dom"/>
</dbReference>
<keyword evidence="9" id="KW-0547">Nucleotide-binding</keyword>
<evidence type="ECO:0000313" key="14">
    <source>
        <dbReference type="RefSeq" id="XP_014678731.1"/>
    </source>
</evidence>
<evidence type="ECO:0000256" key="5">
    <source>
        <dbReference type="ARBA" id="ARBA00023136"/>
    </source>
</evidence>
<keyword evidence="5 11" id="KW-0472">Membrane</keyword>
<evidence type="ECO:0000256" key="9">
    <source>
        <dbReference type="PROSITE-ProRule" id="PRU10141"/>
    </source>
</evidence>
<comment type="catalytic activity">
    <reaction evidence="8">
        <text>L-tyrosyl-[protein] + ATP = O-phospho-L-tyrosyl-[protein] + ADP + H(+)</text>
        <dbReference type="Rhea" id="RHEA:10596"/>
        <dbReference type="Rhea" id="RHEA-COMP:10136"/>
        <dbReference type="Rhea" id="RHEA-COMP:20101"/>
        <dbReference type="ChEBI" id="CHEBI:15378"/>
        <dbReference type="ChEBI" id="CHEBI:30616"/>
        <dbReference type="ChEBI" id="CHEBI:46858"/>
        <dbReference type="ChEBI" id="CHEBI:61978"/>
        <dbReference type="ChEBI" id="CHEBI:456216"/>
        <dbReference type="EC" id="2.7.10.1"/>
    </reaction>
</comment>
<feature type="region of interest" description="Disordered" evidence="10">
    <location>
        <begin position="647"/>
        <end position="736"/>
    </location>
</feature>
<dbReference type="RefSeq" id="XP_014678731.1">
    <property type="nucleotide sequence ID" value="XM_014823245.1"/>
</dbReference>
<evidence type="ECO:0000313" key="13">
    <source>
        <dbReference type="Proteomes" id="UP000695022"/>
    </source>
</evidence>
<keyword evidence="3 11" id="KW-0812">Transmembrane</keyword>
<keyword evidence="7" id="KW-0325">Glycoprotein</keyword>
<dbReference type="Gene3D" id="1.10.510.10">
    <property type="entry name" value="Transferase(Phosphotransferase) domain 1"/>
    <property type="match status" value="1"/>
</dbReference>
<dbReference type="PROSITE" id="PS00107">
    <property type="entry name" value="PROTEIN_KINASE_ATP"/>
    <property type="match status" value="1"/>
</dbReference>
<dbReference type="PROSITE" id="PS50011">
    <property type="entry name" value="PROTEIN_KINASE_DOM"/>
    <property type="match status" value="1"/>
</dbReference>
<dbReference type="Gene3D" id="3.30.200.20">
    <property type="entry name" value="Phosphorylase Kinase, domain 1"/>
    <property type="match status" value="1"/>
</dbReference>
<evidence type="ECO:0000256" key="3">
    <source>
        <dbReference type="ARBA" id="ARBA00022692"/>
    </source>
</evidence>
<feature type="compositionally biased region" description="Polar residues" evidence="10">
    <location>
        <begin position="714"/>
        <end position="724"/>
    </location>
</feature>
<dbReference type="Pfam" id="PF01833">
    <property type="entry name" value="TIG"/>
    <property type="match status" value="1"/>
</dbReference>
<name>A0ABM1F2R0_PRICU</name>
<dbReference type="SMART" id="SM00219">
    <property type="entry name" value="TyrKc"/>
    <property type="match status" value="1"/>
</dbReference>
<feature type="binding site" evidence="9">
    <location>
        <position position="325"/>
    </location>
    <ligand>
        <name>ATP</name>
        <dbReference type="ChEBI" id="CHEBI:30616"/>
    </ligand>
</feature>
<dbReference type="PANTHER" id="PTHR24416:SF564">
    <property type="entry name" value="MACROPHAGE-STIMULATING PROTEIN RECEPTOR"/>
    <property type="match status" value="1"/>
</dbReference>
<evidence type="ECO:0000256" key="7">
    <source>
        <dbReference type="ARBA" id="ARBA00023180"/>
    </source>
</evidence>
<dbReference type="InterPro" id="IPR008266">
    <property type="entry name" value="Tyr_kinase_AS"/>
</dbReference>
<reference evidence="14" key="1">
    <citation type="submission" date="2025-08" db="UniProtKB">
        <authorList>
            <consortium name="RefSeq"/>
        </authorList>
    </citation>
    <scope>IDENTIFICATION</scope>
</reference>
<protein>
    <recommendedName>
        <fullName evidence="2">receptor protein-tyrosine kinase</fullName>
        <ecNumber evidence="2">2.7.10.1</ecNumber>
    </recommendedName>
</protein>
<accession>A0ABM1F2R0</accession>
<dbReference type="InterPro" id="IPR013783">
    <property type="entry name" value="Ig-like_fold"/>
</dbReference>
<feature type="transmembrane region" description="Helical" evidence="11">
    <location>
        <begin position="210"/>
        <end position="232"/>
    </location>
</feature>
<evidence type="ECO:0000259" key="12">
    <source>
        <dbReference type="PROSITE" id="PS50011"/>
    </source>
</evidence>
<organism evidence="13 14">
    <name type="scientific">Priapulus caudatus</name>
    <name type="common">Priapulid worm</name>
    <dbReference type="NCBI Taxonomy" id="37621"/>
    <lineage>
        <taxon>Eukaryota</taxon>
        <taxon>Metazoa</taxon>
        <taxon>Ecdysozoa</taxon>
        <taxon>Scalidophora</taxon>
        <taxon>Priapulida</taxon>
        <taxon>Priapulimorpha</taxon>
        <taxon>Priapulimorphida</taxon>
        <taxon>Priapulidae</taxon>
        <taxon>Priapulus</taxon>
    </lineage>
</organism>
<keyword evidence="13" id="KW-1185">Reference proteome</keyword>
<keyword evidence="9" id="KW-0067">ATP-binding</keyword>
<dbReference type="InterPro" id="IPR020635">
    <property type="entry name" value="Tyr_kinase_cat_dom"/>
</dbReference>
<dbReference type="Pfam" id="PF07714">
    <property type="entry name" value="PK_Tyr_Ser-Thr"/>
    <property type="match status" value="1"/>
</dbReference>
<dbReference type="EC" id="2.7.10.1" evidence="2"/>
<feature type="compositionally biased region" description="Polar residues" evidence="10">
    <location>
        <begin position="598"/>
        <end position="620"/>
    </location>
</feature>
<dbReference type="Gene3D" id="2.60.40.10">
    <property type="entry name" value="Immunoglobulins"/>
    <property type="match status" value="1"/>
</dbReference>
<evidence type="ECO:0000256" key="10">
    <source>
        <dbReference type="SAM" id="MobiDB-lite"/>
    </source>
</evidence>
<sequence length="736" mass="80977">MTFNFCPVVRSRRAVNITVCDYEQECRSSKDGRTLECLSPNVADLDLVVTPKDPYPVLAILVMDGVKQDQMFEPDAGYLRRFQYYPDPVFLPLSPVEGNATENVTYLLSYQAEQLTIYGENLLAAGDFSAIVVDLGLNDTCAVVGLSATSVTCVLPVDRETDEPYTVTVSVGNIDTVVGNLVLSSQLTTPTSTLAPPTTNALIERSSGDVALYVLGTLLALAVPVIAIFLIMRKRRIGPFRKETNARVFYTPHPGASQPYDTAPGEAAAILDLDDELRFMLETADVLIAREKLILGEVLGSGHFGCVYKGHFVKDKMDIIDVAIKTLNRVQDQDTRAFFKEGLIMKDFKHENVVPLIGICLPSGTDGPMVVLPYMQNGDLLSYIRDENNTPTVRILLRFSLQIADGMKYLSELKFVHRDLAARNCMLDDKLVAKVADFGLSRDVYEENLYTCKDHKAKLPIKWMPIESLEKGTYSLKSDVWSYGVVMWELMTRGVTPYPDVDSWDIVTYLRIGRRLPKPTYCPDDLYAIMLQCWCLSAIDRPTFAQLSESLADLLARFQRLDSASQPLTLDVTYENVPSGHAAAAGAAAVADPECSTLPRSHTVSENASQAQKKLPTSSARPRHLSLPVGVSEDVATHIPGEGAEVAVPPTPPISPVGHAPDLGSSKHNLYTQEPHHSLLPDGIGFPNISAEDAQAAPPATDHAYSNVPKPLPRSTSIHQQQLQEEPKKEEEEEEE</sequence>
<keyword evidence="4 11" id="KW-1133">Transmembrane helix</keyword>